<accession>A0A345MVT7</accession>
<keyword evidence="8" id="KW-0479">Metal-binding</keyword>
<dbReference type="GO" id="GO:0005524">
    <property type="term" value="F:ATP binding"/>
    <property type="evidence" value="ECO:0007669"/>
    <property type="project" value="UniProtKB-KW"/>
</dbReference>
<keyword evidence="11" id="KW-0378">Hydrolase</keyword>
<dbReference type="GO" id="GO:0003677">
    <property type="term" value="F:DNA binding"/>
    <property type="evidence" value="ECO:0007669"/>
    <property type="project" value="UniProtKB-KW"/>
</dbReference>
<dbReference type="Gene3D" id="3.40.1310.20">
    <property type="match status" value="1"/>
</dbReference>
<reference evidence="17 18" key="1">
    <citation type="submission" date="2018-07" db="EMBL/GenBank/DDBJ databases">
        <title>Uncovering a Universe of Circular DNA Viruses in Animal Metagenomes.</title>
        <authorList>
            <person name="Tisza M."/>
            <person name="Buck C."/>
            <person name="Pastrana D."/>
            <person name="Welch N."/>
            <person name="Peretti A."/>
        </authorList>
    </citation>
    <scope>NUCLEOTIDE SEQUENCE [LARGE SCALE GENOMIC DNA]</scope>
    <source>
        <strain evidence="17">Ctbg280</strain>
    </source>
</reference>
<evidence type="ECO:0000256" key="4">
    <source>
        <dbReference type="ARBA" id="ARBA00022679"/>
    </source>
</evidence>
<dbReference type="PROSITE" id="PS52020">
    <property type="entry name" value="CRESS_DNA_REP"/>
    <property type="match status" value="1"/>
</dbReference>
<keyword evidence="7" id="KW-0540">Nuclease</keyword>
<evidence type="ECO:0000256" key="11">
    <source>
        <dbReference type="ARBA" id="ARBA00022801"/>
    </source>
</evidence>
<evidence type="ECO:0000256" key="7">
    <source>
        <dbReference type="ARBA" id="ARBA00022722"/>
    </source>
</evidence>
<dbReference type="Pfam" id="PF02407">
    <property type="entry name" value="Viral_Rep"/>
    <property type="match status" value="1"/>
</dbReference>
<evidence type="ECO:0000256" key="2">
    <source>
        <dbReference type="ARBA" id="ARBA00004147"/>
    </source>
</evidence>
<evidence type="ECO:0000313" key="17">
    <source>
        <dbReference type="EMBL" id="AXH75487.1"/>
    </source>
</evidence>
<keyword evidence="14" id="KW-0190">Covalent protein-DNA linkage</keyword>
<evidence type="ECO:0000256" key="5">
    <source>
        <dbReference type="ARBA" id="ARBA00022695"/>
    </source>
</evidence>
<feature type="domain" description="CRESS-DNA virus Rep endonuclease" evidence="16">
    <location>
        <begin position="3"/>
        <end position="99"/>
    </location>
</feature>
<dbReference type="GO" id="GO:0004519">
    <property type="term" value="F:endonuclease activity"/>
    <property type="evidence" value="ECO:0007669"/>
    <property type="project" value="UniProtKB-KW"/>
</dbReference>
<keyword evidence="4" id="KW-0808">Transferase</keyword>
<keyword evidence="10" id="KW-0255">Endonuclease</keyword>
<evidence type="ECO:0000313" key="18">
    <source>
        <dbReference type="Proteomes" id="UP000278781"/>
    </source>
</evidence>
<keyword evidence="12" id="KW-0347">Helicase</keyword>
<evidence type="ECO:0000256" key="6">
    <source>
        <dbReference type="ARBA" id="ARBA00022705"/>
    </source>
</evidence>
<dbReference type="InterPro" id="IPR049912">
    <property type="entry name" value="CRESS_DNA_REP"/>
</dbReference>
<keyword evidence="18" id="KW-1185">Reference proteome</keyword>
<evidence type="ECO:0000256" key="9">
    <source>
        <dbReference type="ARBA" id="ARBA00022741"/>
    </source>
</evidence>
<sequence length="298" mass="33689">MPRLQSKRWCFTINNPTPDDYAKLNGSVDLVTYLVFADEVGDNGTPHIQGFVVFKSNKGLTAVRGLYPRGHFEIARGTNQQASDYATKDGVNVVVIGQIPGPAGRTNRYDEFRDWVLAQPSKPNAASVALHFPSIFLNSGRVQAFIDAIYPTPPPEDTDYRPYQSLLADILNGGPDSRKIYFVVDPHGNSGKSWFAHRYFLSRPDDVQILSAGRRDDLAFAIDERKRVFLFDLPRSTSEFLQYSILEQLKNGLVFSSKYESRMKLVPAAHVVVFMNEYPDMTKLSGDRYEVVVWYHNP</sequence>
<keyword evidence="9" id="KW-0547">Nucleotide-binding</keyword>
<keyword evidence="13" id="KW-0067">ATP-binding</keyword>
<dbReference type="GO" id="GO:0016787">
    <property type="term" value="F:hydrolase activity"/>
    <property type="evidence" value="ECO:0007669"/>
    <property type="project" value="UniProtKB-KW"/>
</dbReference>
<organism evidence="17 18">
    <name type="scientific">Circoviridae sp</name>
    <dbReference type="NCBI Taxonomy" id="1954248"/>
    <lineage>
        <taxon>Viruses</taxon>
        <taxon>Monodnaviria</taxon>
        <taxon>Shotokuvirae</taxon>
        <taxon>Cressdnaviricota</taxon>
        <taxon>Arfiviricetes</taxon>
        <taxon>Rohanvirales</taxon>
        <taxon>Nenyaviridae</taxon>
        <taxon>Galvornvirus</taxon>
        <taxon>Galvornvirus isengard</taxon>
    </lineage>
</organism>
<evidence type="ECO:0000256" key="3">
    <source>
        <dbReference type="ARBA" id="ARBA00022562"/>
    </source>
</evidence>
<evidence type="ECO:0000256" key="1">
    <source>
        <dbReference type="ARBA" id="ARBA00001946"/>
    </source>
</evidence>
<dbReference type="GO" id="GO:0004386">
    <property type="term" value="F:helicase activity"/>
    <property type="evidence" value="ECO:0007669"/>
    <property type="project" value="UniProtKB-KW"/>
</dbReference>
<evidence type="ECO:0000256" key="10">
    <source>
        <dbReference type="ARBA" id="ARBA00022759"/>
    </source>
</evidence>
<proteinExistence type="predicted"/>
<evidence type="ECO:0000256" key="15">
    <source>
        <dbReference type="ARBA" id="ARBA00023125"/>
    </source>
</evidence>
<keyword evidence="3" id="KW-1048">Host nucleus</keyword>
<protein>
    <submittedName>
        <fullName evidence="17">Putative viral replication protein</fullName>
    </submittedName>
</protein>
<evidence type="ECO:0000256" key="8">
    <source>
        <dbReference type="ARBA" id="ARBA00022723"/>
    </source>
</evidence>
<dbReference type="GO" id="GO:0016779">
    <property type="term" value="F:nucleotidyltransferase activity"/>
    <property type="evidence" value="ECO:0007669"/>
    <property type="project" value="UniProtKB-KW"/>
</dbReference>
<dbReference type="GO" id="GO:0006260">
    <property type="term" value="P:DNA replication"/>
    <property type="evidence" value="ECO:0007669"/>
    <property type="project" value="UniProtKB-KW"/>
</dbReference>
<evidence type="ECO:0000256" key="12">
    <source>
        <dbReference type="ARBA" id="ARBA00022806"/>
    </source>
</evidence>
<evidence type="ECO:0000256" key="13">
    <source>
        <dbReference type="ARBA" id="ARBA00022840"/>
    </source>
</evidence>
<evidence type="ECO:0000259" key="16">
    <source>
        <dbReference type="PROSITE" id="PS52020"/>
    </source>
</evidence>
<dbReference type="GO" id="GO:0042025">
    <property type="term" value="C:host cell nucleus"/>
    <property type="evidence" value="ECO:0007669"/>
    <property type="project" value="UniProtKB-SubCell"/>
</dbReference>
<dbReference type="Proteomes" id="UP000278781">
    <property type="component" value="Segment"/>
</dbReference>
<keyword evidence="5" id="KW-0548">Nucleotidyltransferase</keyword>
<dbReference type="EMBL" id="MH617165">
    <property type="protein sequence ID" value="AXH75487.1"/>
    <property type="molecule type" value="Genomic_DNA"/>
</dbReference>
<evidence type="ECO:0000256" key="14">
    <source>
        <dbReference type="ARBA" id="ARBA00023124"/>
    </source>
</evidence>
<keyword evidence="15" id="KW-0238">DNA-binding</keyword>
<comment type="subcellular location">
    <subcellularLocation>
        <location evidence="2">Host nucleus</location>
    </subcellularLocation>
</comment>
<name>A0A345MVT7_9VIRU</name>
<comment type="cofactor">
    <cofactor evidence="1">
        <name>Mg(2+)</name>
        <dbReference type="ChEBI" id="CHEBI:18420"/>
    </cofactor>
</comment>
<dbReference type="GO" id="GO:0046872">
    <property type="term" value="F:metal ion binding"/>
    <property type="evidence" value="ECO:0007669"/>
    <property type="project" value="UniProtKB-KW"/>
</dbReference>
<keyword evidence="6" id="KW-0235">DNA replication</keyword>